<reference evidence="5 6" key="1">
    <citation type="submission" date="2022-10" db="EMBL/GenBank/DDBJ databases">
        <title>The complete genomes of actinobacterial strains from the NBC collection.</title>
        <authorList>
            <person name="Joergensen T.S."/>
            <person name="Alvarez Arevalo M."/>
            <person name="Sterndorff E.B."/>
            <person name="Faurdal D."/>
            <person name="Vuksanovic O."/>
            <person name="Mourched A.-S."/>
            <person name="Charusanti P."/>
            <person name="Shaw S."/>
            <person name="Blin K."/>
            <person name="Weber T."/>
        </authorList>
    </citation>
    <scope>NUCLEOTIDE SEQUENCE [LARGE SCALE GENOMIC DNA]</scope>
    <source>
        <strain evidence="5 6">NBC_00206</strain>
    </source>
</reference>
<evidence type="ECO:0000313" key="6">
    <source>
        <dbReference type="Proteomes" id="UP001622690"/>
    </source>
</evidence>
<dbReference type="Pfam" id="PF00501">
    <property type="entry name" value="AMP-binding"/>
    <property type="match status" value="1"/>
</dbReference>
<name>A0ABZ1IN84_9ACTN</name>
<dbReference type="InterPro" id="IPR025110">
    <property type="entry name" value="AMP-bd_C"/>
</dbReference>
<keyword evidence="2" id="KW-0436">Ligase</keyword>
<dbReference type="EMBL" id="CP108125">
    <property type="protein sequence ID" value="WTO81110.1"/>
    <property type="molecule type" value="Genomic_DNA"/>
</dbReference>
<evidence type="ECO:0000313" key="5">
    <source>
        <dbReference type="EMBL" id="WTO81110.1"/>
    </source>
</evidence>
<feature type="domain" description="AMP-dependent synthetase/ligase" evidence="3">
    <location>
        <begin position="23"/>
        <end position="343"/>
    </location>
</feature>
<evidence type="ECO:0000259" key="3">
    <source>
        <dbReference type="Pfam" id="PF00501"/>
    </source>
</evidence>
<sequence>MTFLPVEGFPLSGIPGAYAAEIGDTVVVRAGADTLTWTELHRGSNRVARGLLAAGAATGRIVALLLPNSTDLVLAVFACYKAGATPQVLSPRMRPAELDAVLELGDPAVVVTEADSSLVDRTRAVSVEELGAGQSDDLEPAIATSWKAPTSGGSTGRPKIILSGRPAVTSSFDSDMWRIDAGEEALITAPLHHNAPFVTALTTIFLGGSVTLLTRFDAEQTLSAIDEYGVTWVYLVPTMMRRITALPDEVRDTYSLASLRAVWHCAEPCPVWLKRKWIDWLGAERIWELYGGTEAEAGCTLRGDEWTRHVGSVGKVTWGQMKLLDPEGTEITEPGVSGEIYMRVTPGTPATYRYIGSEATTRDGWSSLGDMGRFDADGYLYLLDRRSDMITVGGVNVYPAEIEAALVEHEQVLTAVVIGLPDTDTGNRLHAIVHTPRQADVTPDDIHAFLDGRLSRHKLPRSIELVHDSLRDAAGKVRRSELRAERMPEPSR</sequence>
<dbReference type="RefSeq" id="WP_406256089.1">
    <property type="nucleotide sequence ID" value="NZ_CP108125.1"/>
</dbReference>
<dbReference type="PANTHER" id="PTHR43201">
    <property type="entry name" value="ACYL-COA SYNTHETASE"/>
    <property type="match status" value="1"/>
</dbReference>
<dbReference type="Pfam" id="PF13193">
    <property type="entry name" value="AMP-binding_C"/>
    <property type="match status" value="1"/>
</dbReference>
<evidence type="ECO:0000256" key="1">
    <source>
        <dbReference type="ARBA" id="ARBA00006432"/>
    </source>
</evidence>
<dbReference type="PANTHER" id="PTHR43201:SF5">
    <property type="entry name" value="MEDIUM-CHAIN ACYL-COA LIGASE ACSF2, MITOCHONDRIAL"/>
    <property type="match status" value="1"/>
</dbReference>
<gene>
    <name evidence="5" type="ORF">OHU27_01250</name>
</gene>
<dbReference type="Proteomes" id="UP001622690">
    <property type="component" value="Chromosome"/>
</dbReference>
<proteinExistence type="inferred from homology"/>
<evidence type="ECO:0000259" key="4">
    <source>
        <dbReference type="Pfam" id="PF13193"/>
    </source>
</evidence>
<feature type="domain" description="AMP-binding enzyme C-terminal" evidence="4">
    <location>
        <begin position="401"/>
        <end position="475"/>
    </location>
</feature>
<organism evidence="5 6">
    <name type="scientific">Streptomyces nigra</name>
    <dbReference type="NCBI Taxonomy" id="1827580"/>
    <lineage>
        <taxon>Bacteria</taxon>
        <taxon>Bacillati</taxon>
        <taxon>Actinomycetota</taxon>
        <taxon>Actinomycetes</taxon>
        <taxon>Kitasatosporales</taxon>
        <taxon>Streptomycetaceae</taxon>
        <taxon>Streptomyces</taxon>
    </lineage>
</organism>
<keyword evidence="6" id="KW-1185">Reference proteome</keyword>
<evidence type="ECO:0000256" key="2">
    <source>
        <dbReference type="ARBA" id="ARBA00022598"/>
    </source>
</evidence>
<dbReference type="InterPro" id="IPR045851">
    <property type="entry name" value="AMP-bd_C_sf"/>
</dbReference>
<dbReference type="InterPro" id="IPR042099">
    <property type="entry name" value="ANL_N_sf"/>
</dbReference>
<accession>A0ABZ1IN84</accession>
<dbReference type="InterPro" id="IPR000873">
    <property type="entry name" value="AMP-dep_synth/lig_dom"/>
</dbReference>
<protein>
    <submittedName>
        <fullName evidence="5">AMP-binding protein</fullName>
    </submittedName>
</protein>
<dbReference type="Gene3D" id="3.30.300.30">
    <property type="match status" value="1"/>
</dbReference>
<dbReference type="Gene3D" id="3.40.50.12780">
    <property type="entry name" value="N-terminal domain of ligase-like"/>
    <property type="match status" value="1"/>
</dbReference>
<dbReference type="SUPFAM" id="SSF56801">
    <property type="entry name" value="Acetyl-CoA synthetase-like"/>
    <property type="match status" value="1"/>
</dbReference>
<comment type="similarity">
    <text evidence="1">Belongs to the ATP-dependent AMP-binding enzyme family.</text>
</comment>